<organism evidence="1 2">
    <name type="scientific">Tumidithrix elongata BACA0141</name>
    <dbReference type="NCBI Taxonomy" id="2716417"/>
    <lineage>
        <taxon>Bacteria</taxon>
        <taxon>Bacillati</taxon>
        <taxon>Cyanobacteriota</taxon>
        <taxon>Cyanophyceae</taxon>
        <taxon>Pseudanabaenales</taxon>
        <taxon>Pseudanabaenaceae</taxon>
        <taxon>Tumidithrix</taxon>
        <taxon>Tumidithrix elongata</taxon>
    </lineage>
</organism>
<name>A0AAW9Q7L9_9CYAN</name>
<protein>
    <submittedName>
        <fullName evidence="1">Uncharacterized protein</fullName>
    </submittedName>
</protein>
<gene>
    <name evidence="1" type="ORF">V2H45_24745</name>
</gene>
<keyword evidence="2" id="KW-1185">Reference proteome</keyword>
<comment type="caution">
    <text evidence="1">The sequence shown here is derived from an EMBL/GenBank/DDBJ whole genome shotgun (WGS) entry which is preliminary data.</text>
</comment>
<evidence type="ECO:0000313" key="1">
    <source>
        <dbReference type="EMBL" id="MEE3719954.1"/>
    </source>
</evidence>
<sequence>MDGTKLIVKANPETGAIALNTPVSLVKSEETTWFIPNVSQSEIDARVPNAPTDGND</sequence>
<proteinExistence type="predicted"/>
<reference evidence="1" key="1">
    <citation type="submission" date="2024-01" db="EMBL/GenBank/DDBJ databases">
        <title>Bank of Algae and Cyanobacteria of the Azores (BACA) strain genomes.</title>
        <authorList>
            <person name="Luz R."/>
            <person name="Cordeiro R."/>
            <person name="Fonseca A."/>
            <person name="Goncalves V."/>
        </authorList>
    </citation>
    <scope>NUCLEOTIDE SEQUENCE</scope>
    <source>
        <strain evidence="1">BACA0141</strain>
    </source>
</reference>
<dbReference type="RefSeq" id="WP_330486392.1">
    <property type="nucleotide sequence ID" value="NZ_JAZBJZ010000194.1"/>
</dbReference>
<evidence type="ECO:0000313" key="2">
    <source>
        <dbReference type="Proteomes" id="UP001333818"/>
    </source>
</evidence>
<accession>A0AAW9Q7L9</accession>
<dbReference type="EMBL" id="JAZBJZ010000194">
    <property type="protein sequence ID" value="MEE3719954.1"/>
    <property type="molecule type" value="Genomic_DNA"/>
</dbReference>
<dbReference type="AlphaFoldDB" id="A0AAW9Q7L9"/>
<dbReference type="Proteomes" id="UP001333818">
    <property type="component" value="Unassembled WGS sequence"/>
</dbReference>